<dbReference type="InParanoid" id="A0A0P0W6P5"/>
<reference evidence="3 4" key="3">
    <citation type="journal article" date="2013" name="Rice">
        <title>Improvement of the Oryza sativa Nipponbare reference genome using next generation sequence and optical map data.</title>
        <authorList>
            <person name="Kawahara Y."/>
            <person name="de la Bastide M."/>
            <person name="Hamilton J.P."/>
            <person name="Kanamori H."/>
            <person name="McCombie W.R."/>
            <person name="Ouyang S."/>
            <person name="Schwartz D.C."/>
            <person name="Tanaka T."/>
            <person name="Wu J."/>
            <person name="Zhou S."/>
            <person name="Childs K.L."/>
            <person name="Davidson R.M."/>
            <person name="Lin H."/>
            <person name="Quesada-Ocampo L."/>
            <person name="Vaillancourt B."/>
            <person name="Sakai H."/>
            <person name="Lee S.S."/>
            <person name="Kim J."/>
            <person name="Numa H."/>
            <person name="Itoh T."/>
            <person name="Buell C.R."/>
            <person name="Matsumoto T."/>
        </authorList>
    </citation>
    <scope>NUCLEOTIDE SEQUENCE [LARGE SCALE GENOMIC DNA]</scope>
    <source>
        <strain evidence="4">cv. Nipponbare</strain>
    </source>
</reference>
<evidence type="ECO:0000313" key="4">
    <source>
        <dbReference type="Proteomes" id="UP000059680"/>
    </source>
</evidence>
<dbReference type="Pfam" id="PF13968">
    <property type="entry name" value="DUF4220"/>
    <property type="match status" value="1"/>
</dbReference>
<keyword evidence="1" id="KW-0812">Transmembrane</keyword>
<gene>
    <name evidence="3" type="ordered locus">Os04g0146750</name>
    <name evidence="3" type="ORF">OSNPB_040146750</name>
</gene>
<accession>A0A0P0W6P5</accession>
<feature type="transmembrane region" description="Helical" evidence="1">
    <location>
        <begin position="68"/>
        <end position="93"/>
    </location>
</feature>
<reference evidence="3 4" key="2">
    <citation type="journal article" date="2013" name="Plant Cell Physiol.">
        <title>Rice Annotation Project Database (RAP-DB): an integrative and interactive database for rice genomics.</title>
        <authorList>
            <person name="Sakai H."/>
            <person name="Lee S.S."/>
            <person name="Tanaka T."/>
            <person name="Numa H."/>
            <person name="Kim J."/>
            <person name="Kawahara Y."/>
            <person name="Wakimoto H."/>
            <person name="Yang C.C."/>
            <person name="Iwamoto M."/>
            <person name="Abe T."/>
            <person name="Yamada Y."/>
            <person name="Muto A."/>
            <person name="Inokuchi H."/>
            <person name="Ikemura T."/>
            <person name="Matsumoto T."/>
            <person name="Sasaki T."/>
            <person name="Itoh T."/>
        </authorList>
    </citation>
    <scope>NUCLEOTIDE SEQUENCE [LARGE SCALE GENOMIC DNA]</scope>
    <source>
        <strain evidence="4">cv. Nipponbare</strain>
    </source>
</reference>
<dbReference type="STRING" id="39947.A0A0P0W6P5"/>
<proteinExistence type="predicted"/>
<dbReference type="PANTHER" id="PTHR31325">
    <property type="entry name" value="OS01G0798800 PROTEIN-RELATED"/>
    <property type="match status" value="1"/>
</dbReference>
<dbReference type="InterPro" id="IPR025315">
    <property type="entry name" value="DUF4220"/>
</dbReference>
<evidence type="ECO:0000259" key="2">
    <source>
        <dbReference type="Pfam" id="PF13968"/>
    </source>
</evidence>
<feature type="transmembrane region" description="Helical" evidence="1">
    <location>
        <begin position="21"/>
        <end position="48"/>
    </location>
</feature>
<keyword evidence="1" id="KW-1133">Transmembrane helix</keyword>
<reference evidence="4" key="1">
    <citation type="journal article" date="2005" name="Nature">
        <title>The map-based sequence of the rice genome.</title>
        <authorList>
            <consortium name="International rice genome sequencing project (IRGSP)"/>
            <person name="Matsumoto T."/>
            <person name="Wu J."/>
            <person name="Kanamori H."/>
            <person name="Katayose Y."/>
            <person name="Fujisawa M."/>
            <person name="Namiki N."/>
            <person name="Mizuno H."/>
            <person name="Yamamoto K."/>
            <person name="Antonio B.A."/>
            <person name="Baba T."/>
            <person name="Sakata K."/>
            <person name="Nagamura Y."/>
            <person name="Aoki H."/>
            <person name="Arikawa K."/>
            <person name="Arita K."/>
            <person name="Bito T."/>
            <person name="Chiden Y."/>
            <person name="Fujitsuka N."/>
            <person name="Fukunaka R."/>
            <person name="Hamada M."/>
            <person name="Harada C."/>
            <person name="Hayashi A."/>
            <person name="Hijishita S."/>
            <person name="Honda M."/>
            <person name="Hosokawa S."/>
            <person name="Ichikawa Y."/>
            <person name="Idonuma A."/>
            <person name="Iijima M."/>
            <person name="Ikeda M."/>
            <person name="Ikeno M."/>
            <person name="Ito K."/>
            <person name="Ito S."/>
            <person name="Ito T."/>
            <person name="Ito Y."/>
            <person name="Ito Y."/>
            <person name="Iwabuchi A."/>
            <person name="Kamiya K."/>
            <person name="Karasawa W."/>
            <person name="Kurita K."/>
            <person name="Katagiri S."/>
            <person name="Kikuta A."/>
            <person name="Kobayashi H."/>
            <person name="Kobayashi N."/>
            <person name="Machita K."/>
            <person name="Maehara T."/>
            <person name="Masukawa M."/>
            <person name="Mizubayashi T."/>
            <person name="Mukai Y."/>
            <person name="Nagasaki H."/>
            <person name="Nagata Y."/>
            <person name="Naito S."/>
            <person name="Nakashima M."/>
            <person name="Nakama Y."/>
            <person name="Nakamichi Y."/>
            <person name="Nakamura M."/>
            <person name="Meguro A."/>
            <person name="Negishi M."/>
            <person name="Ohta I."/>
            <person name="Ohta T."/>
            <person name="Okamoto M."/>
            <person name="Ono N."/>
            <person name="Saji S."/>
            <person name="Sakaguchi M."/>
            <person name="Sakai K."/>
            <person name="Shibata M."/>
            <person name="Shimokawa T."/>
            <person name="Song J."/>
            <person name="Takazaki Y."/>
            <person name="Terasawa K."/>
            <person name="Tsugane M."/>
            <person name="Tsuji K."/>
            <person name="Ueda S."/>
            <person name="Waki K."/>
            <person name="Yamagata H."/>
            <person name="Yamamoto M."/>
            <person name="Yamamoto S."/>
            <person name="Yamane H."/>
            <person name="Yoshiki S."/>
            <person name="Yoshihara R."/>
            <person name="Yukawa K."/>
            <person name="Zhong H."/>
            <person name="Yano M."/>
            <person name="Yuan Q."/>
            <person name="Ouyang S."/>
            <person name="Liu J."/>
            <person name="Jones K.M."/>
            <person name="Gansberger K."/>
            <person name="Moffat K."/>
            <person name="Hill J."/>
            <person name="Bera J."/>
            <person name="Fadrosh D."/>
            <person name="Jin S."/>
            <person name="Johri S."/>
            <person name="Kim M."/>
            <person name="Overton L."/>
            <person name="Reardon M."/>
            <person name="Tsitrin T."/>
            <person name="Vuong H."/>
            <person name="Weaver B."/>
            <person name="Ciecko A."/>
            <person name="Tallon L."/>
            <person name="Jackson J."/>
            <person name="Pai G."/>
            <person name="Aken S.V."/>
            <person name="Utterback T."/>
            <person name="Reidmuller S."/>
            <person name="Feldblyum T."/>
            <person name="Hsiao J."/>
            <person name="Zismann V."/>
            <person name="Iobst S."/>
            <person name="de Vazeille A.R."/>
            <person name="Buell C.R."/>
            <person name="Ying K."/>
            <person name="Li Y."/>
            <person name="Lu T."/>
            <person name="Huang Y."/>
            <person name="Zhao Q."/>
            <person name="Feng Q."/>
            <person name="Zhang L."/>
            <person name="Zhu J."/>
            <person name="Weng Q."/>
            <person name="Mu J."/>
            <person name="Lu Y."/>
            <person name="Fan D."/>
            <person name="Liu Y."/>
            <person name="Guan J."/>
            <person name="Zhang Y."/>
            <person name="Yu S."/>
            <person name="Liu X."/>
            <person name="Zhang Y."/>
            <person name="Hong G."/>
            <person name="Han B."/>
            <person name="Choisne N."/>
            <person name="Demange N."/>
            <person name="Orjeda G."/>
            <person name="Samain S."/>
            <person name="Cattolico L."/>
            <person name="Pelletier E."/>
            <person name="Couloux A."/>
            <person name="Segurens B."/>
            <person name="Wincker P."/>
            <person name="D'Hont A."/>
            <person name="Scarpelli C."/>
            <person name="Weissenbach J."/>
            <person name="Salanoubat M."/>
            <person name="Quetier F."/>
            <person name="Yu Y."/>
            <person name="Kim H.R."/>
            <person name="Rambo T."/>
            <person name="Currie J."/>
            <person name="Collura K."/>
            <person name="Luo M."/>
            <person name="Yang T."/>
            <person name="Ammiraju J.S.S."/>
            <person name="Engler F."/>
            <person name="Soderlund C."/>
            <person name="Wing R.A."/>
            <person name="Palmer L.E."/>
            <person name="de la Bastide M."/>
            <person name="Spiegel L."/>
            <person name="Nascimento L."/>
            <person name="Zutavern T."/>
            <person name="O'Shaughnessy A."/>
            <person name="Dike S."/>
            <person name="Dedhia N."/>
            <person name="Preston R."/>
            <person name="Balija V."/>
            <person name="McCombie W.R."/>
            <person name="Chow T."/>
            <person name="Chen H."/>
            <person name="Chung M."/>
            <person name="Chen C."/>
            <person name="Shaw J."/>
            <person name="Wu H."/>
            <person name="Hsiao K."/>
            <person name="Chao Y."/>
            <person name="Chu M."/>
            <person name="Cheng C."/>
            <person name="Hour A."/>
            <person name="Lee P."/>
            <person name="Lin S."/>
            <person name="Lin Y."/>
            <person name="Liou J."/>
            <person name="Liu S."/>
            <person name="Hsing Y."/>
            <person name="Raghuvanshi S."/>
            <person name="Mohanty A."/>
            <person name="Bharti A.K."/>
            <person name="Gaur A."/>
            <person name="Gupta V."/>
            <person name="Kumar D."/>
            <person name="Ravi V."/>
            <person name="Vij S."/>
            <person name="Kapur A."/>
            <person name="Khurana P."/>
            <person name="Khurana P."/>
            <person name="Khurana J.P."/>
            <person name="Tyagi A.K."/>
            <person name="Gaikwad K."/>
            <person name="Singh A."/>
            <person name="Dalal V."/>
            <person name="Srivastava S."/>
            <person name="Dixit A."/>
            <person name="Pal A.K."/>
            <person name="Ghazi I.A."/>
            <person name="Yadav M."/>
            <person name="Pandit A."/>
            <person name="Bhargava A."/>
            <person name="Sureshbabu K."/>
            <person name="Batra K."/>
            <person name="Sharma T.R."/>
            <person name="Mohapatra T."/>
            <person name="Singh N.K."/>
            <person name="Messing J."/>
            <person name="Nelson A.B."/>
            <person name="Fuks G."/>
            <person name="Kavchok S."/>
            <person name="Keizer G."/>
            <person name="Linton E."/>
            <person name="Llaca V."/>
            <person name="Song R."/>
            <person name="Tanyolac B."/>
            <person name="Young S."/>
            <person name="Ho-Il K."/>
            <person name="Hahn J.H."/>
            <person name="Sangsakoo G."/>
            <person name="Vanavichit A."/>
            <person name="de Mattos Luiz.A.T."/>
            <person name="Zimmer P.D."/>
            <person name="Malone G."/>
            <person name="Dellagostin O."/>
            <person name="de Oliveira A.C."/>
            <person name="Bevan M."/>
            <person name="Bancroft I."/>
            <person name="Minx P."/>
            <person name="Cordum H."/>
            <person name="Wilson R."/>
            <person name="Cheng Z."/>
            <person name="Jin W."/>
            <person name="Jiang J."/>
            <person name="Leong S.A."/>
            <person name="Iwama H."/>
            <person name="Gojobori T."/>
            <person name="Itoh T."/>
            <person name="Niimura Y."/>
            <person name="Fujii Y."/>
            <person name="Habara T."/>
            <person name="Sakai H."/>
            <person name="Sato Y."/>
            <person name="Wilson G."/>
            <person name="Kumar K."/>
            <person name="McCouch S."/>
            <person name="Juretic N."/>
            <person name="Hoen D."/>
            <person name="Wright S."/>
            <person name="Bruskiewich R."/>
            <person name="Bureau T."/>
            <person name="Miyao A."/>
            <person name="Hirochika H."/>
            <person name="Nishikawa T."/>
            <person name="Kadowaki K."/>
            <person name="Sugiura M."/>
            <person name="Burr B."/>
            <person name="Sasaki T."/>
        </authorList>
    </citation>
    <scope>NUCLEOTIDE SEQUENCE [LARGE SCALE GENOMIC DNA]</scope>
    <source>
        <strain evidence="4">cv. Nipponbare</strain>
    </source>
</reference>
<sequence>MYKVMEMELSLMYDILYTKAAVVHTWIGYCIRALSPIAIATSFLLFYFSGSEAKDGQNGVDTAVTYVLLGGAFLMETTSLLSALGSSWTLSFLCARRWSWLQHIALCVGRWHQLRRAVLAVRKRVAALTGGLLGGSRNWSGTIG</sequence>
<keyword evidence="1" id="KW-0472">Membrane</keyword>
<protein>
    <submittedName>
        <fullName evidence="3">Os04g0146750 protein</fullName>
    </submittedName>
</protein>
<keyword evidence="4" id="KW-1185">Reference proteome</keyword>
<feature type="domain" description="DUF4220" evidence="2">
    <location>
        <begin position="1"/>
        <end position="144"/>
    </location>
</feature>
<evidence type="ECO:0000256" key="1">
    <source>
        <dbReference type="SAM" id="Phobius"/>
    </source>
</evidence>
<dbReference type="Proteomes" id="UP000059680">
    <property type="component" value="Chromosome 4"/>
</dbReference>
<dbReference type="PaxDb" id="39947-A0A0P0W6P5"/>
<organism evidence="3 4">
    <name type="scientific">Oryza sativa subsp. japonica</name>
    <name type="common">Rice</name>
    <dbReference type="NCBI Taxonomy" id="39947"/>
    <lineage>
        <taxon>Eukaryota</taxon>
        <taxon>Viridiplantae</taxon>
        <taxon>Streptophyta</taxon>
        <taxon>Embryophyta</taxon>
        <taxon>Tracheophyta</taxon>
        <taxon>Spermatophyta</taxon>
        <taxon>Magnoliopsida</taxon>
        <taxon>Liliopsida</taxon>
        <taxon>Poales</taxon>
        <taxon>Poaceae</taxon>
        <taxon>BOP clade</taxon>
        <taxon>Oryzoideae</taxon>
        <taxon>Oryzeae</taxon>
        <taxon>Oryzinae</taxon>
        <taxon>Oryza</taxon>
        <taxon>Oryza sativa</taxon>
    </lineage>
</organism>
<evidence type="ECO:0000313" key="3">
    <source>
        <dbReference type="EMBL" id="BAS87786.1"/>
    </source>
</evidence>
<name>A0A0P0W6P5_ORYSJ</name>
<dbReference type="AlphaFoldDB" id="A0A0P0W6P5"/>
<dbReference type="EMBL" id="AP014960">
    <property type="protein sequence ID" value="BAS87786.1"/>
    <property type="molecule type" value="Genomic_DNA"/>
</dbReference>